<feature type="chain" id="PRO_5045125186" description="Por secretion system C-terminal sorting domain-containing protein" evidence="1">
    <location>
        <begin position="29"/>
        <end position="698"/>
    </location>
</feature>
<keyword evidence="3" id="KW-1185">Reference proteome</keyword>
<evidence type="ECO:0008006" key="4">
    <source>
        <dbReference type="Google" id="ProtNLM"/>
    </source>
</evidence>
<feature type="signal peptide" evidence="1">
    <location>
        <begin position="1"/>
        <end position="28"/>
    </location>
</feature>
<keyword evidence="1" id="KW-0732">Signal</keyword>
<evidence type="ECO:0000313" key="2">
    <source>
        <dbReference type="EMBL" id="GAB1250980.1"/>
    </source>
</evidence>
<accession>A0ABQ0DZU4</accession>
<gene>
    <name evidence="2" type="ORF">Tsumi_00840</name>
</gene>
<dbReference type="Proteomes" id="UP001628220">
    <property type="component" value="Unassembled WGS sequence"/>
</dbReference>
<reference evidence="2 3" key="1">
    <citation type="journal article" date="2025" name="Int. J. Syst. Evol. Microbiol.">
        <title>Desulfovibrio falkowii sp. nov., Porphyromonas miyakawae sp. nov., Mediterraneibacter flintii sp. nov. and Owariibacterium komagatae gen. nov., sp. nov., isolated from human faeces.</title>
        <authorList>
            <person name="Hamaguchi T."/>
            <person name="Ohara M."/>
            <person name="Hisatomi A."/>
            <person name="Sekiguchi K."/>
            <person name="Takeda J.I."/>
            <person name="Ueyama J."/>
            <person name="Ito M."/>
            <person name="Nishiwaki H."/>
            <person name="Ogi T."/>
            <person name="Hirayama M."/>
            <person name="Ohkuma M."/>
            <person name="Sakamoto M."/>
            <person name="Ohno K."/>
        </authorList>
    </citation>
    <scope>NUCLEOTIDE SEQUENCE [LARGE SCALE GENOMIC DNA]</scope>
    <source>
        <strain evidence="2 3">13CB11C</strain>
    </source>
</reference>
<name>A0ABQ0DZU4_9PORP</name>
<sequence>MIKKLFTLSAVKAAILLLLGFSYQQVSSAQTISIGTVRIDATKDNADVLGNGTVSYEAANLLLKLKGASIEGSIVINGVKGLTLQVEGDNSVVSTKAALEVTNNSQVTVTGDRLSLTSSKNSAAMVDMQCKLTLKEVSVVATGSFAALAGSTGFMGEVLEIDNTNLTAQGTAYAIGDLQIFSATNVKVIEPADGAWNPANSRYCDGNQKVATKVVFKADKQNVQPQPLIRIGEEELNLKISNDDILGDGKLTYSSKTKEITFNEYSGNLPIKVERAQGYSFVFKGNNYIETPAETFAIDQSSDITLKGEGELTLVSKEATAVSIGELSKLLISDLKLSVKGKKGISGVDSKKGEALVVDSAAVTIMAEDYALANVSSFSLLHARIVKPVEAYWNYDTHQLVDVEGHPVTHLVIETKSDNEGKNLGMLAIGSTYLDLNKTYRDILGDGKVSYDAERHTLTLDNATISFEQNALYMQEANDLIIKVVGDCQITSSKKAAIMMFYDSKLTITGPGKLTINSPENCGIYLLYRNDLLIKEADVTINGRWAIAGLNGSSGEKVELDNTRLSAKGWESGISSLEEIKLTQTKLSSPENAAWDKQERCYMVGKERVKELLFLPEKPANSNESIGGELLPKVLLDGDKMIIQGEPNVSVALYNMEGRMMLCHTMTNRGVCEIQTEGLQAGVYLIQIGSRNVKILLK</sequence>
<evidence type="ECO:0000313" key="3">
    <source>
        <dbReference type="Proteomes" id="UP001628220"/>
    </source>
</evidence>
<evidence type="ECO:0000256" key="1">
    <source>
        <dbReference type="SAM" id="SignalP"/>
    </source>
</evidence>
<proteinExistence type="predicted"/>
<protein>
    <recommendedName>
        <fullName evidence="4">Por secretion system C-terminal sorting domain-containing protein</fullName>
    </recommendedName>
</protein>
<organism evidence="2 3">
    <name type="scientific">Porphyromonas miyakawae</name>
    <dbReference type="NCBI Taxonomy" id="3137470"/>
    <lineage>
        <taxon>Bacteria</taxon>
        <taxon>Pseudomonadati</taxon>
        <taxon>Bacteroidota</taxon>
        <taxon>Bacteroidia</taxon>
        <taxon>Bacteroidales</taxon>
        <taxon>Porphyromonadaceae</taxon>
        <taxon>Porphyromonas</taxon>
    </lineage>
</organism>
<dbReference type="RefSeq" id="WP_411914808.1">
    <property type="nucleotide sequence ID" value="NZ_BAAFSF010000001.1"/>
</dbReference>
<comment type="caution">
    <text evidence="2">The sequence shown here is derived from an EMBL/GenBank/DDBJ whole genome shotgun (WGS) entry which is preliminary data.</text>
</comment>
<dbReference type="EMBL" id="BAAFSF010000001">
    <property type="protein sequence ID" value="GAB1250980.1"/>
    <property type="molecule type" value="Genomic_DNA"/>
</dbReference>